<keyword evidence="2" id="KW-0472">Membrane</keyword>
<evidence type="ECO:0000256" key="2">
    <source>
        <dbReference type="SAM" id="Phobius"/>
    </source>
</evidence>
<organism evidence="3 4">
    <name type="scientific">Protopolystoma xenopodis</name>
    <dbReference type="NCBI Taxonomy" id="117903"/>
    <lineage>
        <taxon>Eukaryota</taxon>
        <taxon>Metazoa</taxon>
        <taxon>Spiralia</taxon>
        <taxon>Lophotrochozoa</taxon>
        <taxon>Platyhelminthes</taxon>
        <taxon>Monogenea</taxon>
        <taxon>Polyopisthocotylea</taxon>
        <taxon>Polystomatidea</taxon>
        <taxon>Polystomatidae</taxon>
        <taxon>Protopolystoma</taxon>
    </lineage>
</organism>
<protein>
    <submittedName>
        <fullName evidence="3">Uncharacterized protein</fullName>
    </submittedName>
</protein>
<sequence length="130" mass="14593">MFRVRMKLMETVVLIVAAMMMVVISALLLFMAVMVKGDDGVAPPRVYEKEKKPTLCLARQQFVSFPFACATHALHIAACFCMLFRVMGPRWQGPIWKEQSQQRSRSCADSDAAPPSYPHLAVPHVRGDQV</sequence>
<dbReference type="AlphaFoldDB" id="A0A3S5B9G5"/>
<evidence type="ECO:0000313" key="4">
    <source>
        <dbReference type="Proteomes" id="UP000784294"/>
    </source>
</evidence>
<keyword evidence="2" id="KW-1133">Transmembrane helix</keyword>
<evidence type="ECO:0000256" key="1">
    <source>
        <dbReference type="SAM" id="MobiDB-lite"/>
    </source>
</evidence>
<comment type="caution">
    <text evidence="3">The sequence shown here is derived from an EMBL/GenBank/DDBJ whole genome shotgun (WGS) entry which is preliminary data.</text>
</comment>
<keyword evidence="2" id="KW-0812">Transmembrane</keyword>
<accession>A0A3S5B9G5</accession>
<proteinExistence type="predicted"/>
<dbReference type="Proteomes" id="UP000784294">
    <property type="component" value="Unassembled WGS sequence"/>
</dbReference>
<gene>
    <name evidence="3" type="ORF">PXEA_LOCUS31100</name>
</gene>
<evidence type="ECO:0000313" key="3">
    <source>
        <dbReference type="EMBL" id="VEL37660.1"/>
    </source>
</evidence>
<feature type="transmembrane region" description="Helical" evidence="2">
    <location>
        <begin position="12"/>
        <end position="35"/>
    </location>
</feature>
<feature type="compositionally biased region" description="Polar residues" evidence="1">
    <location>
        <begin position="98"/>
        <end position="107"/>
    </location>
</feature>
<keyword evidence="4" id="KW-1185">Reference proteome</keyword>
<feature type="region of interest" description="Disordered" evidence="1">
    <location>
        <begin position="97"/>
        <end position="119"/>
    </location>
</feature>
<reference evidence="3" key="1">
    <citation type="submission" date="2018-11" db="EMBL/GenBank/DDBJ databases">
        <authorList>
            <consortium name="Pathogen Informatics"/>
        </authorList>
    </citation>
    <scope>NUCLEOTIDE SEQUENCE</scope>
</reference>
<feature type="transmembrane region" description="Helical" evidence="2">
    <location>
        <begin position="62"/>
        <end position="84"/>
    </location>
</feature>
<dbReference type="EMBL" id="CAAALY010255620">
    <property type="protein sequence ID" value="VEL37660.1"/>
    <property type="molecule type" value="Genomic_DNA"/>
</dbReference>
<name>A0A3S5B9G5_9PLAT</name>